<organism evidence="2 3">
    <name type="scientific">Ephemerocybe angulata</name>
    <dbReference type="NCBI Taxonomy" id="980116"/>
    <lineage>
        <taxon>Eukaryota</taxon>
        <taxon>Fungi</taxon>
        <taxon>Dikarya</taxon>
        <taxon>Basidiomycota</taxon>
        <taxon>Agaricomycotina</taxon>
        <taxon>Agaricomycetes</taxon>
        <taxon>Agaricomycetidae</taxon>
        <taxon>Agaricales</taxon>
        <taxon>Agaricineae</taxon>
        <taxon>Psathyrellaceae</taxon>
        <taxon>Ephemerocybe</taxon>
    </lineage>
</organism>
<feature type="compositionally biased region" description="Acidic residues" evidence="1">
    <location>
        <begin position="1"/>
        <end position="12"/>
    </location>
</feature>
<feature type="compositionally biased region" description="Low complexity" evidence="1">
    <location>
        <begin position="1000"/>
        <end position="1015"/>
    </location>
</feature>
<dbReference type="OrthoDB" id="550575at2759"/>
<dbReference type="InterPro" id="IPR032675">
    <property type="entry name" value="LRR_dom_sf"/>
</dbReference>
<feature type="compositionally biased region" description="Low complexity" evidence="1">
    <location>
        <begin position="225"/>
        <end position="237"/>
    </location>
</feature>
<reference evidence="2 3" key="1">
    <citation type="journal article" date="2020" name="ISME J.">
        <title>Uncovering the hidden diversity of litter-decomposition mechanisms in mushroom-forming fungi.</title>
        <authorList>
            <person name="Floudas D."/>
            <person name="Bentzer J."/>
            <person name="Ahren D."/>
            <person name="Johansson T."/>
            <person name="Persson P."/>
            <person name="Tunlid A."/>
        </authorList>
    </citation>
    <scope>NUCLEOTIDE SEQUENCE [LARGE SCALE GENOMIC DNA]</scope>
    <source>
        <strain evidence="2 3">CBS 175.51</strain>
    </source>
</reference>
<dbReference type="InterPro" id="IPR036047">
    <property type="entry name" value="F-box-like_dom_sf"/>
</dbReference>
<comment type="caution">
    <text evidence="2">The sequence shown here is derived from an EMBL/GenBank/DDBJ whole genome shotgun (WGS) entry which is preliminary data.</text>
</comment>
<accession>A0A8H5C254</accession>
<feature type="region of interest" description="Disordered" evidence="1">
    <location>
        <begin position="25"/>
        <end position="78"/>
    </location>
</feature>
<dbReference type="SUPFAM" id="SSF52047">
    <property type="entry name" value="RNI-like"/>
    <property type="match status" value="1"/>
</dbReference>
<gene>
    <name evidence="2" type="ORF">D9611_005094</name>
</gene>
<evidence type="ECO:0000313" key="3">
    <source>
        <dbReference type="Proteomes" id="UP000541558"/>
    </source>
</evidence>
<keyword evidence="3" id="KW-1185">Reference proteome</keyword>
<evidence type="ECO:0000313" key="2">
    <source>
        <dbReference type="EMBL" id="KAF5332768.1"/>
    </source>
</evidence>
<name>A0A8H5C254_9AGAR</name>
<evidence type="ECO:0008006" key="4">
    <source>
        <dbReference type="Google" id="ProtNLM"/>
    </source>
</evidence>
<proteinExistence type="predicted"/>
<dbReference type="GO" id="GO:0031146">
    <property type="term" value="P:SCF-dependent proteasomal ubiquitin-dependent protein catabolic process"/>
    <property type="evidence" value="ECO:0007669"/>
    <property type="project" value="TreeGrafter"/>
</dbReference>
<dbReference type="AlphaFoldDB" id="A0A8H5C254"/>
<dbReference type="PANTHER" id="PTHR13318">
    <property type="entry name" value="PARTNER OF PAIRED, ISOFORM B-RELATED"/>
    <property type="match status" value="1"/>
</dbReference>
<dbReference type="SMART" id="SM00367">
    <property type="entry name" value="LRR_CC"/>
    <property type="match status" value="6"/>
</dbReference>
<sequence>MSEAQYEIDNDDNLFSFDPYDMLSSTSSGGRARAQVEATSRLTPALSMPSHDTPFTSEELDGMAPASSPTRDKGKQVSMPMPIRPPGSIHDIFDVSPLDPGAFVLAPSSFTPSNFSSFTSSSFTFSSPGSSTGSYQPFASPTFSEVMSLGYQDQASSPSAFSSTFSGKGKGRELPPTLPPLALDSTELGDDDVWMNFDSTQFSGPSSLNSPGPFSAVSEPTTGTPSSACVPPSSPSTSVAETEAALQSNESRLDILMRTRSLSSLSIDSSTSATTVNPKSKTRNIARKLFFGRKADAGSTRPDTPSGISAAMSSEVAEAIQVPMAIAAGNVPRQWYTAPKATEATAIISRPPPPIPILALESAITYPARRGILRHKGRSHSSPLPFSALDVVPVTSTDIFEPLPLRIKNYFDDILPRELRLRILGSLIQVHIDAHERMVKSGRWSVNRASASRNKWVGKDKGIRELIKLSRVSRSWRSMVFDGQLWVDVNLRSFPGLPEDVLMRLTEAAGPFIRSLNMTGVASLDAERLLDVASNLCLMSPQESLSFTQLTSVNLHGCTGLTTRSLHHLLIRSRSLTKLNVKGLGAVTNTTCEILATYCPDLASLNMSRCMNMDADGIHYMASAALARGEHLQLKELRVCGLKHTTDEMMAALGKAAPYLEVLDLSYARRLHNSALEAFVACKGPGIGAPDGVDTVLISAWDLGREVDSDAPYFRRRVTRLRHLNLSFCILLTDTACANLSYSVPRLEFFEMAGIGAGLRDAGLIRLFEQTPYIRRVDLEDAVDIGDTVLAALTPPALAEEADVVSPEPSAAAKRTLSKEAAASPPQTGHALQFLNVSSCLNVTDLGMLPLVRRCPKLTVLEADGTRMGGTLFREFIRLSRERQAVNAKIVAVDCRGIGEHLVKEVSESTRPRLGWRSYLSRRLYYLDGRDGNEEDLKIGQDECDEKRVVVKTFYSWQTVDAVKANREKRKAKAAGSSSSGGKRGRDVDWDELPGRGGRMRWWSPGGRRGSASGRTSPLAMAEMNEGCRAM</sequence>
<dbReference type="GO" id="GO:0019005">
    <property type="term" value="C:SCF ubiquitin ligase complex"/>
    <property type="evidence" value="ECO:0007669"/>
    <property type="project" value="TreeGrafter"/>
</dbReference>
<feature type="region of interest" description="Disordered" evidence="1">
    <location>
        <begin position="966"/>
        <end position="1031"/>
    </location>
</feature>
<dbReference type="InterPro" id="IPR006553">
    <property type="entry name" value="Leu-rich_rpt_Cys-con_subtyp"/>
</dbReference>
<feature type="region of interest" description="Disordered" evidence="1">
    <location>
        <begin position="204"/>
        <end position="237"/>
    </location>
</feature>
<protein>
    <recommendedName>
        <fullName evidence="4">F-box domain-containing protein</fullName>
    </recommendedName>
</protein>
<feature type="region of interest" description="Disordered" evidence="1">
    <location>
        <begin position="1"/>
        <end position="20"/>
    </location>
</feature>
<evidence type="ECO:0000256" key="1">
    <source>
        <dbReference type="SAM" id="MobiDB-lite"/>
    </source>
</evidence>
<dbReference type="SUPFAM" id="SSF81383">
    <property type="entry name" value="F-box domain"/>
    <property type="match status" value="1"/>
</dbReference>
<dbReference type="Proteomes" id="UP000541558">
    <property type="component" value="Unassembled WGS sequence"/>
</dbReference>
<dbReference type="Gene3D" id="3.80.10.10">
    <property type="entry name" value="Ribonuclease Inhibitor"/>
    <property type="match status" value="3"/>
</dbReference>
<dbReference type="EMBL" id="JAACJK010000110">
    <property type="protein sequence ID" value="KAF5332768.1"/>
    <property type="molecule type" value="Genomic_DNA"/>
</dbReference>
<feature type="compositionally biased region" description="Polar residues" evidence="1">
    <location>
        <begin position="204"/>
        <end position="224"/>
    </location>
</feature>